<proteinExistence type="predicted"/>
<evidence type="ECO:0000313" key="3">
    <source>
        <dbReference type="Proteomes" id="UP000663090"/>
    </source>
</evidence>
<dbReference type="EMBL" id="CP071091">
    <property type="protein sequence ID" value="QSQ17196.1"/>
    <property type="molecule type" value="Genomic_DNA"/>
</dbReference>
<keyword evidence="3" id="KW-1185">Reference proteome</keyword>
<reference evidence="2 3" key="1">
    <citation type="submission" date="2021-02" db="EMBL/GenBank/DDBJ databases">
        <title>De Novo genome assembly of isolated myxobacteria.</title>
        <authorList>
            <person name="Stevens D.C."/>
        </authorList>
    </citation>
    <scope>NUCLEOTIDE SEQUENCE [LARGE SCALE GENOMIC DNA]</scope>
    <source>
        <strain evidence="2 3">SCHIC003</strain>
    </source>
</reference>
<name>A0ABX7NFE7_9BACT</name>
<organism evidence="2 3">
    <name type="scientific">Myxococcus landrumensis</name>
    <dbReference type="NCBI Taxonomy" id="2813577"/>
    <lineage>
        <taxon>Bacteria</taxon>
        <taxon>Pseudomonadati</taxon>
        <taxon>Myxococcota</taxon>
        <taxon>Myxococcia</taxon>
        <taxon>Myxococcales</taxon>
        <taxon>Cystobacterineae</taxon>
        <taxon>Myxococcaceae</taxon>
        <taxon>Myxococcus</taxon>
    </lineage>
</organism>
<feature type="domain" description="HNH endonuclease 5" evidence="1">
    <location>
        <begin position="7"/>
        <end position="60"/>
    </location>
</feature>
<dbReference type="InterPro" id="IPR029471">
    <property type="entry name" value="HNH_5"/>
</dbReference>
<evidence type="ECO:0000259" key="1">
    <source>
        <dbReference type="Pfam" id="PF14279"/>
    </source>
</evidence>
<gene>
    <name evidence="2" type="ORF">JY572_14535</name>
</gene>
<accession>A0ABX7NFE7</accession>
<dbReference type="Gene3D" id="1.10.30.50">
    <property type="match status" value="1"/>
</dbReference>
<evidence type="ECO:0000313" key="2">
    <source>
        <dbReference type="EMBL" id="QSQ17196.1"/>
    </source>
</evidence>
<protein>
    <recommendedName>
        <fullName evidence="1">HNH endonuclease 5 domain-containing protein</fullName>
    </recommendedName>
</protein>
<dbReference type="Pfam" id="PF14279">
    <property type="entry name" value="HNH_5"/>
    <property type="match status" value="1"/>
</dbReference>
<dbReference type="Proteomes" id="UP000663090">
    <property type="component" value="Chromosome"/>
</dbReference>
<sequence length="349" mass="39471">MSGEFCCFYCGQVQPKSECSSEHIIPACLGATLEKTGTRHVCKSCNTRAGKDIDLPFCRDWVIESQRFFQGIVSRGKRPSTRIGRIDWDRPEHVDVYFLEHKVIAYRFRAKTNESCVIFGSIGQGATPEAIGVVHKSLKDKFANHRVINPGEEKTDQERELASAIDAMGRNLKLIMTADLTAWDRAVVKMGLGLACLYFGEEYTRSQQADRLRAFLWENDPDKRDEMPLHGSAGLLSQRDHKQSQFFHGDKSTHAFYLAEVGNKIGFFAGFFGEYENFLEIDSVGTFCGRLPGALMRGAVWIIDPKKKETIGPISLEEAIHRRSEERRIAAEREFAQKNQSSNDFKEDA</sequence>